<feature type="domain" description="Diphthamide synthase" evidence="1">
    <location>
        <begin position="8"/>
        <end position="203"/>
    </location>
</feature>
<evidence type="ECO:0000313" key="2">
    <source>
        <dbReference type="EMBL" id="GAA0711307.1"/>
    </source>
</evidence>
<dbReference type="EMBL" id="BAAAEU010000006">
    <property type="protein sequence ID" value="GAA0711307.1"/>
    <property type="molecule type" value="Genomic_DNA"/>
</dbReference>
<evidence type="ECO:0000313" key="3">
    <source>
        <dbReference type="Proteomes" id="UP001501523"/>
    </source>
</evidence>
<dbReference type="InterPro" id="IPR002761">
    <property type="entry name" value="Diphthami_syn_dom"/>
</dbReference>
<name>A0ABN1IEW6_9GAMM</name>
<comment type="caution">
    <text evidence="2">The sequence shown here is derived from an EMBL/GenBank/DDBJ whole genome shotgun (WGS) entry which is preliminary data.</text>
</comment>
<protein>
    <submittedName>
        <fullName evidence="2">ATPase</fullName>
    </submittedName>
</protein>
<dbReference type="Proteomes" id="UP001501523">
    <property type="component" value="Unassembled WGS sequence"/>
</dbReference>
<dbReference type="Pfam" id="PF01902">
    <property type="entry name" value="Diphthami_syn_2"/>
    <property type="match status" value="1"/>
</dbReference>
<evidence type="ECO:0000259" key="1">
    <source>
        <dbReference type="Pfam" id="PF01902"/>
    </source>
</evidence>
<dbReference type="Gene3D" id="3.40.50.620">
    <property type="entry name" value="HUPs"/>
    <property type="match status" value="1"/>
</dbReference>
<dbReference type="InterPro" id="IPR014729">
    <property type="entry name" value="Rossmann-like_a/b/a_fold"/>
</dbReference>
<gene>
    <name evidence="2" type="ORF">GCM10009105_13160</name>
</gene>
<dbReference type="RefSeq" id="WP_343788407.1">
    <property type="nucleotide sequence ID" value="NZ_BAAAEU010000006.1"/>
</dbReference>
<sequence>MNTPLLLAWSGGKDSALALQRLLDDPRWRVEGLLTTVTMEYDRISIHGVRRSILQAQAERLRLPLIEARIPPQASNAIYETAFANALDEARARTPGIDTIAFGDLFLADIRAYREQQLARHGWRGHFPLWGEDTTRLARRFIADGHRAILCCVDTQQLDAAFCGREFDAELLVDLPPSCDPCGENGEFHTCVYTSPLWREPLVLARGERVLRDGRFQYVDLLGI</sequence>
<dbReference type="SUPFAM" id="SSF52402">
    <property type="entry name" value="Adenine nucleotide alpha hydrolases-like"/>
    <property type="match status" value="1"/>
</dbReference>
<keyword evidence="3" id="KW-1185">Reference proteome</keyword>
<proteinExistence type="predicted"/>
<reference evidence="2 3" key="1">
    <citation type="journal article" date="2019" name="Int. J. Syst. Evol. Microbiol.">
        <title>The Global Catalogue of Microorganisms (GCM) 10K type strain sequencing project: providing services to taxonomists for standard genome sequencing and annotation.</title>
        <authorList>
            <consortium name="The Broad Institute Genomics Platform"/>
            <consortium name="The Broad Institute Genome Sequencing Center for Infectious Disease"/>
            <person name="Wu L."/>
            <person name="Ma J."/>
        </authorList>
    </citation>
    <scope>NUCLEOTIDE SEQUENCE [LARGE SCALE GENOMIC DNA]</scope>
    <source>
        <strain evidence="2 3">JCM 15421</strain>
    </source>
</reference>
<organism evidence="2 3">
    <name type="scientific">Dokdonella soli</name>
    <dbReference type="NCBI Taxonomy" id="529810"/>
    <lineage>
        <taxon>Bacteria</taxon>
        <taxon>Pseudomonadati</taxon>
        <taxon>Pseudomonadota</taxon>
        <taxon>Gammaproteobacteria</taxon>
        <taxon>Lysobacterales</taxon>
        <taxon>Rhodanobacteraceae</taxon>
        <taxon>Dokdonella</taxon>
    </lineage>
</organism>
<dbReference type="Gene3D" id="3.90.1490.10">
    <property type="entry name" value="putative n-type atp pyrophosphatase, domain 2"/>
    <property type="match status" value="1"/>
</dbReference>
<accession>A0ABN1IEW6</accession>